<comment type="caution">
    <text evidence="7">The sequence shown here is derived from an EMBL/GenBank/DDBJ whole genome shotgun (WGS) entry which is preliminary data.</text>
</comment>
<accession>A0A9W6UFZ8</accession>
<dbReference type="PANTHER" id="PTHR30349:SF91">
    <property type="entry name" value="INTA PROTEIN"/>
    <property type="match status" value="1"/>
</dbReference>
<dbReference type="Gene3D" id="1.10.10.10">
    <property type="entry name" value="Winged helix-like DNA-binding domain superfamily/Winged helix DNA-binding domain"/>
    <property type="match status" value="1"/>
</dbReference>
<dbReference type="InterPro" id="IPR036388">
    <property type="entry name" value="WH-like_DNA-bd_sf"/>
</dbReference>
<gene>
    <name evidence="7" type="ORF">GCM10017577_70450</name>
</gene>
<dbReference type="SMART" id="SM00345">
    <property type="entry name" value="HTH_GNTR"/>
    <property type="match status" value="1"/>
</dbReference>
<reference evidence="7" key="1">
    <citation type="journal article" date="2014" name="Int. J. Syst. Evol. Microbiol.">
        <title>Complete genome sequence of Corynebacterium casei LMG S-19264T (=DSM 44701T), isolated from a smear-ripened cheese.</title>
        <authorList>
            <consortium name="US DOE Joint Genome Institute (JGI-PGF)"/>
            <person name="Walter F."/>
            <person name="Albersmeier A."/>
            <person name="Kalinowski J."/>
            <person name="Ruckert C."/>
        </authorList>
    </citation>
    <scope>NUCLEOTIDE SEQUENCE</scope>
    <source>
        <strain evidence="7">VKM Ac-1069</strain>
    </source>
</reference>
<dbReference type="SUPFAM" id="SSF56349">
    <property type="entry name" value="DNA breaking-rejoining enzymes"/>
    <property type="match status" value="1"/>
</dbReference>
<dbReference type="InterPro" id="IPR011010">
    <property type="entry name" value="DNA_brk_join_enz"/>
</dbReference>
<dbReference type="InterPro" id="IPR036390">
    <property type="entry name" value="WH_DNA-bd_sf"/>
</dbReference>
<dbReference type="CDD" id="cd01189">
    <property type="entry name" value="INT_ICEBs1_C_like"/>
    <property type="match status" value="1"/>
</dbReference>
<dbReference type="Gene3D" id="1.10.443.10">
    <property type="entry name" value="Intergrase catalytic core"/>
    <property type="match status" value="1"/>
</dbReference>
<evidence type="ECO:0000256" key="4">
    <source>
        <dbReference type="ARBA" id="ARBA00023172"/>
    </source>
</evidence>
<dbReference type="PROSITE" id="PS50949">
    <property type="entry name" value="HTH_GNTR"/>
    <property type="match status" value="1"/>
</dbReference>
<dbReference type="GO" id="GO:0015074">
    <property type="term" value="P:DNA integration"/>
    <property type="evidence" value="ECO:0007669"/>
    <property type="project" value="InterPro"/>
</dbReference>
<dbReference type="SUPFAM" id="SSF46785">
    <property type="entry name" value="Winged helix' DNA-binding domain"/>
    <property type="match status" value="1"/>
</dbReference>
<dbReference type="EMBL" id="BSFQ01000058">
    <property type="protein sequence ID" value="GLL15891.1"/>
    <property type="molecule type" value="Genomic_DNA"/>
</dbReference>
<keyword evidence="3" id="KW-0804">Transcription</keyword>
<dbReference type="Proteomes" id="UP001143463">
    <property type="component" value="Unassembled WGS sequence"/>
</dbReference>
<dbReference type="InterPro" id="IPR000524">
    <property type="entry name" value="Tscrpt_reg_HTH_GntR"/>
</dbReference>
<keyword evidence="8" id="KW-1185">Reference proteome</keyword>
<keyword evidence="4" id="KW-0233">DNA recombination</keyword>
<feature type="domain" description="HTH gntR-type" evidence="5">
    <location>
        <begin position="379"/>
        <end position="447"/>
    </location>
</feature>
<dbReference type="Pfam" id="PF00589">
    <property type="entry name" value="Phage_integrase"/>
    <property type="match status" value="1"/>
</dbReference>
<dbReference type="GO" id="GO:0006310">
    <property type="term" value="P:DNA recombination"/>
    <property type="evidence" value="ECO:0007669"/>
    <property type="project" value="UniProtKB-KW"/>
</dbReference>
<reference evidence="7" key="2">
    <citation type="submission" date="2023-01" db="EMBL/GenBank/DDBJ databases">
        <authorList>
            <person name="Sun Q."/>
            <person name="Evtushenko L."/>
        </authorList>
    </citation>
    <scope>NUCLEOTIDE SEQUENCE</scope>
    <source>
        <strain evidence="7">VKM Ac-1069</strain>
    </source>
</reference>
<keyword evidence="1" id="KW-0805">Transcription regulation</keyword>
<evidence type="ECO:0000256" key="2">
    <source>
        <dbReference type="ARBA" id="ARBA00023125"/>
    </source>
</evidence>
<proteinExistence type="predicted"/>
<keyword evidence="2" id="KW-0238">DNA-binding</keyword>
<dbReference type="GO" id="GO:0003700">
    <property type="term" value="F:DNA-binding transcription factor activity"/>
    <property type="evidence" value="ECO:0007669"/>
    <property type="project" value="InterPro"/>
</dbReference>
<evidence type="ECO:0000256" key="1">
    <source>
        <dbReference type="ARBA" id="ARBA00023015"/>
    </source>
</evidence>
<dbReference type="Gene3D" id="1.10.150.130">
    <property type="match status" value="1"/>
</dbReference>
<evidence type="ECO:0000259" key="5">
    <source>
        <dbReference type="PROSITE" id="PS50949"/>
    </source>
</evidence>
<organism evidence="7 8">
    <name type="scientific">Pseudonocardia halophobica</name>
    <dbReference type="NCBI Taxonomy" id="29401"/>
    <lineage>
        <taxon>Bacteria</taxon>
        <taxon>Bacillati</taxon>
        <taxon>Actinomycetota</taxon>
        <taxon>Actinomycetes</taxon>
        <taxon>Pseudonocardiales</taxon>
        <taxon>Pseudonocardiaceae</taxon>
        <taxon>Pseudonocardia</taxon>
    </lineage>
</organism>
<evidence type="ECO:0000313" key="8">
    <source>
        <dbReference type="Proteomes" id="UP001143463"/>
    </source>
</evidence>
<name>A0A9W6UFZ8_9PSEU</name>
<dbReference type="AlphaFoldDB" id="A0A9W6UFZ8"/>
<dbReference type="Pfam" id="PF00392">
    <property type="entry name" value="GntR"/>
    <property type="match status" value="1"/>
</dbReference>
<sequence length="448" mass="50207">MQRRLVTQVDEQRNPRTKATVNQLLDRYLELLDVEDTTRDRYEQVIRVHIRPRLGPLQVARLDGELLDSYYAILRRCRQHCNGRVKVDHRSEDSHDCDAKCTPHLCRPLANATIRKIHFCLSGARARAVRWRWIAVNPLDQAEPPRGSVAEPDPPTAEQAAAILASAFTELWWGCFLWLAMVTGARRGELCALRWNRLDLDRAVLTIRSSIAQRDTKTWEKDTKTHQQRRIALDADTVTLLKCYRAECERVAESADVTIRPDGHIFSPAIDHSSWLRPSSVSNRYVRMCARLGWDMNLHQLRHYSATELIAAGVDIRTVAGRLGHGGGGSTTLRVYTAWVAEADQRAMKSAGIRMPAIPASTTTNELNLDRQPAELDESSPYRKIASDLRAAIRCGALEVGDAPPTVETLTKRYRVSGGTANRAVALLKGEGIVLASRGKRAFVSRVG</sequence>
<evidence type="ECO:0000313" key="7">
    <source>
        <dbReference type="EMBL" id="GLL15891.1"/>
    </source>
</evidence>
<dbReference type="PANTHER" id="PTHR30349">
    <property type="entry name" value="PHAGE INTEGRASE-RELATED"/>
    <property type="match status" value="1"/>
</dbReference>
<dbReference type="GO" id="GO:0003677">
    <property type="term" value="F:DNA binding"/>
    <property type="evidence" value="ECO:0007669"/>
    <property type="project" value="UniProtKB-KW"/>
</dbReference>
<dbReference type="InterPro" id="IPR013762">
    <property type="entry name" value="Integrase-like_cat_sf"/>
</dbReference>
<protein>
    <submittedName>
        <fullName evidence="7">Uncharacterized protein</fullName>
    </submittedName>
</protein>
<evidence type="ECO:0000259" key="6">
    <source>
        <dbReference type="PROSITE" id="PS51898"/>
    </source>
</evidence>
<dbReference type="InterPro" id="IPR010998">
    <property type="entry name" value="Integrase_recombinase_N"/>
</dbReference>
<dbReference type="InterPro" id="IPR002104">
    <property type="entry name" value="Integrase_catalytic"/>
</dbReference>
<feature type="domain" description="Tyr recombinase" evidence="6">
    <location>
        <begin position="150"/>
        <end position="350"/>
    </location>
</feature>
<evidence type="ECO:0000256" key="3">
    <source>
        <dbReference type="ARBA" id="ARBA00023163"/>
    </source>
</evidence>
<dbReference type="PROSITE" id="PS51898">
    <property type="entry name" value="TYR_RECOMBINASE"/>
    <property type="match status" value="1"/>
</dbReference>
<dbReference type="RefSeq" id="WP_197040696.1">
    <property type="nucleotide sequence ID" value="NZ_BAAAUZ010000063.1"/>
</dbReference>
<dbReference type="InterPro" id="IPR050090">
    <property type="entry name" value="Tyrosine_recombinase_XerCD"/>
</dbReference>